<evidence type="ECO:0000259" key="1">
    <source>
        <dbReference type="Pfam" id="PF13302"/>
    </source>
</evidence>
<protein>
    <recommendedName>
        <fullName evidence="1">N-acetyltransferase domain-containing protein</fullName>
    </recommendedName>
</protein>
<dbReference type="KEGG" id="ahb:bsdtb5_22920"/>
<organism evidence="2 3">
    <name type="scientific">Anaeromicropila herbilytica</name>
    <dbReference type="NCBI Taxonomy" id="2785025"/>
    <lineage>
        <taxon>Bacteria</taxon>
        <taxon>Bacillati</taxon>
        <taxon>Bacillota</taxon>
        <taxon>Clostridia</taxon>
        <taxon>Lachnospirales</taxon>
        <taxon>Lachnospiraceae</taxon>
        <taxon>Anaeromicropila</taxon>
    </lineage>
</organism>
<reference evidence="2 3" key="1">
    <citation type="submission" date="2020-11" db="EMBL/GenBank/DDBJ databases">
        <title>Draft genome sequencing of a Lachnospiraceae strain isolated from anoxic soil subjected to BSD treatment.</title>
        <authorList>
            <person name="Uek A."/>
            <person name="Tonouchi A."/>
        </authorList>
    </citation>
    <scope>NUCLEOTIDE SEQUENCE [LARGE SCALE GENOMIC DNA]</scope>
    <source>
        <strain evidence="2 3">TB5</strain>
    </source>
</reference>
<gene>
    <name evidence="2" type="ORF">bsdtb5_22920</name>
</gene>
<dbReference type="PANTHER" id="PTHR39173">
    <property type="entry name" value="ACETYLTRANSFERASE"/>
    <property type="match status" value="1"/>
</dbReference>
<dbReference type="RefSeq" id="WP_271712149.1">
    <property type="nucleotide sequence ID" value="NZ_AP024169.1"/>
</dbReference>
<dbReference type="GO" id="GO:0016747">
    <property type="term" value="F:acyltransferase activity, transferring groups other than amino-acyl groups"/>
    <property type="evidence" value="ECO:0007669"/>
    <property type="project" value="InterPro"/>
</dbReference>
<dbReference type="Gene3D" id="3.40.630.30">
    <property type="match status" value="1"/>
</dbReference>
<proteinExistence type="predicted"/>
<dbReference type="AlphaFoldDB" id="A0A7R7ICY0"/>
<dbReference type="Proteomes" id="UP000595897">
    <property type="component" value="Chromosome"/>
</dbReference>
<dbReference type="SUPFAM" id="SSF55729">
    <property type="entry name" value="Acyl-CoA N-acyltransferases (Nat)"/>
    <property type="match status" value="1"/>
</dbReference>
<sequence>MIGIGSIGYSVRVTEWGKGYGNEILKQGLEIARNYSLEKVLLNIDDDNYASIRICENNGGILMDKVMLESKEEGKRLVRRYWILL</sequence>
<feature type="domain" description="N-acetyltransferase" evidence="1">
    <location>
        <begin position="6"/>
        <end position="59"/>
    </location>
</feature>
<dbReference type="Pfam" id="PF13302">
    <property type="entry name" value="Acetyltransf_3"/>
    <property type="match status" value="1"/>
</dbReference>
<keyword evidence="3" id="KW-1185">Reference proteome</keyword>
<dbReference type="InterPro" id="IPR016181">
    <property type="entry name" value="Acyl_CoA_acyltransferase"/>
</dbReference>
<name>A0A7R7ICY0_9FIRM</name>
<dbReference type="PANTHER" id="PTHR39173:SF1">
    <property type="entry name" value="ACETYLTRANSFERASE"/>
    <property type="match status" value="1"/>
</dbReference>
<dbReference type="InterPro" id="IPR000182">
    <property type="entry name" value="GNAT_dom"/>
</dbReference>
<dbReference type="EMBL" id="AP024169">
    <property type="protein sequence ID" value="BCN30997.1"/>
    <property type="molecule type" value="Genomic_DNA"/>
</dbReference>
<evidence type="ECO:0000313" key="2">
    <source>
        <dbReference type="EMBL" id="BCN30997.1"/>
    </source>
</evidence>
<evidence type="ECO:0000313" key="3">
    <source>
        <dbReference type="Proteomes" id="UP000595897"/>
    </source>
</evidence>
<accession>A0A7R7ICY0</accession>